<reference evidence="2 3" key="1">
    <citation type="submission" date="2020-08" db="EMBL/GenBank/DDBJ databases">
        <title>Cohnella phylogeny.</title>
        <authorList>
            <person name="Dunlap C."/>
        </authorList>
    </citation>
    <scope>NUCLEOTIDE SEQUENCE [LARGE SCALE GENOMIC DNA]</scope>
    <source>
        <strain evidence="2 3">DSM 25241</strain>
    </source>
</reference>
<accession>A0A841SU42</accession>
<dbReference type="Proteomes" id="UP000535838">
    <property type="component" value="Unassembled WGS sequence"/>
</dbReference>
<sequence length="122" mass="13509">MKVRVDWRGSSGVAIIDSDEVLIEDVQGALDLLATVQYNEGVNKLLLRKENVSEAFFDLSTRLAGEVLQKYVNYQVKLAIVGNYDGYSSKSLKDFIYESNKGSQVFFLPSEEAALEALHTAG</sequence>
<evidence type="ECO:0000313" key="3">
    <source>
        <dbReference type="Proteomes" id="UP000535838"/>
    </source>
</evidence>
<dbReference type="Pfam" id="PF13788">
    <property type="entry name" value="DUF4180"/>
    <property type="match status" value="1"/>
</dbReference>
<protein>
    <submittedName>
        <fullName evidence="2">DUF4180 domain-containing protein</fullName>
    </submittedName>
</protein>
<feature type="domain" description="DUF4180" evidence="1">
    <location>
        <begin position="12"/>
        <end position="118"/>
    </location>
</feature>
<comment type="caution">
    <text evidence="2">The sequence shown here is derived from an EMBL/GenBank/DDBJ whole genome shotgun (WGS) entry which is preliminary data.</text>
</comment>
<proteinExistence type="predicted"/>
<evidence type="ECO:0000313" key="2">
    <source>
        <dbReference type="EMBL" id="MBB6634116.1"/>
    </source>
</evidence>
<gene>
    <name evidence="2" type="ORF">H7B67_08345</name>
</gene>
<dbReference type="InterPro" id="IPR025438">
    <property type="entry name" value="DUF4180"/>
</dbReference>
<dbReference type="RefSeq" id="WP_185119350.1">
    <property type="nucleotide sequence ID" value="NZ_JACJVQ010000006.1"/>
</dbReference>
<keyword evidence="3" id="KW-1185">Reference proteome</keyword>
<organism evidence="2 3">
    <name type="scientific">Cohnella thailandensis</name>
    <dbReference type="NCBI Taxonomy" id="557557"/>
    <lineage>
        <taxon>Bacteria</taxon>
        <taxon>Bacillati</taxon>
        <taxon>Bacillota</taxon>
        <taxon>Bacilli</taxon>
        <taxon>Bacillales</taxon>
        <taxon>Paenibacillaceae</taxon>
        <taxon>Cohnella</taxon>
    </lineage>
</organism>
<dbReference type="AlphaFoldDB" id="A0A841SU42"/>
<evidence type="ECO:0000259" key="1">
    <source>
        <dbReference type="Pfam" id="PF13788"/>
    </source>
</evidence>
<dbReference type="EMBL" id="JACJVQ010000006">
    <property type="protein sequence ID" value="MBB6634116.1"/>
    <property type="molecule type" value="Genomic_DNA"/>
</dbReference>
<name>A0A841SU42_9BACL</name>